<comment type="subcellular location">
    <subcellularLocation>
        <location evidence="1">Membrane</location>
        <topology evidence="1">Multi-pass membrane protein</topology>
    </subcellularLocation>
</comment>
<dbReference type="InterPro" id="IPR020846">
    <property type="entry name" value="MFS_dom"/>
</dbReference>
<keyword evidence="2 5" id="KW-0812">Transmembrane</keyword>
<feature type="transmembrane region" description="Helical" evidence="5">
    <location>
        <begin position="368"/>
        <end position="389"/>
    </location>
</feature>
<dbReference type="InterPro" id="IPR047200">
    <property type="entry name" value="MFS_YcaD-like"/>
</dbReference>
<feature type="transmembrane region" description="Helical" evidence="5">
    <location>
        <begin position="56"/>
        <end position="76"/>
    </location>
</feature>
<evidence type="ECO:0000256" key="3">
    <source>
        <dbReference type="ARBA" id="ARBA00022989"/>
    </source>
</evidence>
<dbReference type="GO" id="GO:0005886">
    <property type="term" value="C:plasma membrane"/>
    <property type="evidence" value="ECO:0007669"/>
    <property type="project" value="TreeGrafter"/>
</dbReference>
<feature type="transmembrane region" description="Helical" evidence="5">
    <location>
        <begin position="250"/>
        <end position="271"/>
    </location>
</feature>
<dbReference type="EMBL" id="SMAK01000004">
    <property type="protein sequence ID" value="TCT11357.1"/>
    <property type="molecule type" value="Genomic_DNA"/>
</dbReference>
<proteinExistence type="predicted"/>
<dbReference type="Gene3D" id="1.20.1250.20">
    <property type="entry name" value="MFS general substrate transporter like domains"/>
    <property type="match status" value="2"/>
</dbReference>
<dbReference type="CDD" id="cd17477">
    <property type="entry name" value="MFS_YcaD_like"/>
    <property type="match status" value="1"/>
</dbReference>
<dbReference type="Pfam" id="PF12832">
    <property type="entry name" value="MFS_1_like"/>
    <property type="match status" value="1"/>
</dbReference>
<dbReference type="SUPFAM" id="SSF103473">
    <property type="entry name" value="MFS general substrate transporter"/>
    <property type="match status" value="1"/>
</dbReference>
<dbReference type="RefSeq" id="WP_165926836.1">
    <property type="nucleotide sequence ID" value="NZ_SMAK01000004.1"/>
</dbReference>
<feature type="transmembrane region" description="Helical" evidence="5">
    <location>
        <begin position="208"/>
        <end position="238"/>
    </location>
</feature>
<dbReference type="PANTHER" id="PTHR23521:SF3">
    <property type="entry name" value="MFS TRANSPORTER"/>
    <property type="match status" value="1"/>
</dbReference>
<comment type="caution">
    <text evidence="7">The sequence shown here is derived from an EMBL/GenBank/DDBJ whole genome shotgun (WGS) entry which is preliminary data.</text>
</comment>
<evidence type="ECO:0000313" key="8">
    <source>
        <dbReference type="Proteomes" id="UP000295678"/>
    </source>
</evidence>
<dbReference type="InterPro" id="IPR036259">
    <property type="entry name" value="MFS_trans_sf"/>
</dbReference>
<feature type="transmembrane region" description="Helical" evidence="5">
    <location>
        <begin position="88"/>
        <end position="106"/>
    </location>
</feature>
<dbReference type="Pfam" id="PF07690">
    <property type="entry name" value="MFS_1"/>
    <property type="match status" value="1"/>
</dbReference>
<keyword evidence="4 5" id="KW-0472">Membrane</keyword>
<evidence type="ECO:0000256" key="5">
    <source>
        <dbReference type="SAM" id="Phobius"/>
    </source>
</evidence>
<feature type="transmembrane region" description="Helical" evidence="5">
    <location>
        <begin position="23"/>
        <end position="44"/>
    </location>
</feature>
<dbReference type="Proteomes" id="UP000295678">
    <property type="component" value="Unassembled WGS sequence"/>
</dbReference>
<keyword evidence="8" id="KW-1185">Reference proteome</keyword>
<feature type="transmembrane region" description="Helical" evidence="5">
    <location>
        <begin position="303"/>
        <end position="323"/>
    </location>
</feature>
<feature type="transmembrane region" description="Helical" evidence="5">
    <location>
        <begin position="335"/>
        <end position="356"/>
    </location>
</feature>
<dbReference type="InterPro" id="IPR024989">
    <property type="entry name" value="MFS_assoc_dom"/>
</dbReference>
<dbReference type="GO" id="GO:0022857">
    <property type="term" value="F:transmembrane transporter activity"/>
    <property type="evidence" value="ECO:0007669"/>
    <property type="project" value="InterPro"/>
</dbReference>
<keyword evidence="3 5" id="KW-1133">Transmembrane helix</keyword>
<dbReference type="InterPro" id="IPR011701">
    <property type="entry name" value="MFS"/>
</dbReference>
<evidence type="ECO:0000259" key="6">
    <source>
        <dbReference type="PROSITE" id="PS50850"/>
    </source>
</evidence>
<protein>
    <submittedName>
        <fullName evidence="7">Putative MFS family arabinose efflux permease</fullName>
    </submittedName>
</protein>
<feature type="transmembrane region" description="Helical" evidence="5">
    <location>
        <begin position="173"/>
        <end position="196"/>
    </location>
</feature>
<sequence>MDSVRPCESPAAAVDPAARWRSIAAAIGCISIVGFALALTIPLLSLMLEARGISDTWIGLNTAVAGLGALVTAAVVPRLVGRFGTVRLLYAAVTAGAVALLLLPPSPFWAWFPIRFVLTGAITVLFVVSEFWINATAPDGKRGLVMGIYASVLSAGFAAGPAVLAIFGSASPIPLAVATISFVLAAIPVALAGNVVPKVEGRSKLPMISLVFVAPAAILAALVFGAGESTTLAFIALWGQRSGFAEAEAALLLTMAGLGNLLFQVPIGMLADRANRSMVLTLCGAIASVGAGLLPMASDSVTLAFAIIFVWGGVAAGLYTVGLTQLGARFTGAELASANALFVMLYSVGMLIGPAMGGAAMDAWPPDGLPLALALLFGAYTLIAGGRWITSR</sequence>
<feature type="transmembrane region" description="Helical" evidence="5">
    <location>
        <begin position="278"/>
        <end position="297"/>
    </location>
</feature>
<gene>
    <name evidence="7" type="ORF">EDC22_104114</name>
</gene>
<evidence type="ECO:0000256" key="2">
    <source>
        <dbReference type="ARBA" id="ARBA00022692"/>
    </source>
</evidence>
<name>A0A4R3MGC0_9HYPH</name>
<feature type="transmembrane region" description="Helical" evidence="5">
    <location>
        <begin position="112"/>
        <end position="132"/>
    </location>
</feature>
<organism evidence="7 8">
    <name type="scientific">Tepidamorphus gemmatus</name>
    <dbReference type="NCBI Taxonomy" id="747076"/>
    <lineage>
        <taxon>Bacteria</taxon>
        <taxon>Pseudomonadati</taxon>
        <taxon>Pseudomonadota</taxon>
        <taxon>Alphaproteobacteria</taxon>
        <taxon>Hyphomicrobiales</taxon>
        <taxon>Tepidamorphaceae</taxon>
        <taxon>Tepidamorphus</taxon>
    </lineage>
</organism>
<dbReference type="AlphaFoldDB" id="A0A4R3MGC0"/>
<reference evidence="7 8" key="1">
    <citation type="submission" date="2019-03" db="EMBL/GenBank/DDBJ databases">
        <title>Genomic Encyclopedia of Type Strains, Phase IV (KMG-IV): sequencing the most valuable type-strain genomes for metagenomic binning, comparative biology and taxonomic classification.</title>
        <authorList>
            <person name="Goeker M."/>
        </authorList>
    </citation>
    <scope>NUCLEOTIDE SEQUENCE [LARGE SCALE GENOMIC DNA]</scope>
    <source>
        <strain evidence="7 8">DSM 19345</strain>
    </source>
</reference>
<dbReference type="PANTHER" id="PTHR23521">
    <property type="entry name" value="TRANSPORTER MFS SUPERFAMILY"/>
    <property type="match status" value="1"/>
</dbReference>
<evidence type="ECO:0000256" key="1">
    <source>
        <dbReference type="ARBA" id="ARBA00004141"/>
    </source>
</evidence>
<evidence type="ECO:0000313" key="7">
    <source>
        <dbReference type="EMBL" id="TCT11357.1"/>
    </source>
</evidence>
<dbReference type="PROSITE" id="PS50850">
    <property type="entry name" value="MFS"/>
    <property type="match status" value="1"/>
</dbReference>
<feature type="domain" description="Major facilitator superfamily (MFS) profile" evidence="6">
    <location>
        <begin position="174"/>
        <end position="392"/>
    </location>
</feature>
<accession>A0A4R3MGC0</accession>
<feature type="transmembrane region" description="Helical" evidence="5">
    <location>
        <begin position="144"/>
        <end position="167"/>
    </location>
</feature>
<evidence type="ECO:0000256" key="4">
    <source>
        <dbReference type="ARBA" id="ARBA00023136"/>
    </source>
</evidence>